<protein>
    <submittedName>
        <fullName evidence="1">Uncharacterized protein</fullName>
    </submittedName>
</protein>
<proteinExistence type="predicted"/>
<reference evidence="1" key="1">
    <citation type="submission" date="2020-04" db="EMBL/GenBank/DDBJ databases">
        <authorList>
            <person name="Alioto T."/>
            <person name="Alioto T."/>
            <person name="Gomez Garrido J."/>
        </authorList>
    </citation>
    <scope>NUCLEOTIDE SEQUENCE</scope>
    <source>
        <strain evidence="1">A484AB</strain>
    </source>
</reference>
<dbReference type="AlphaFoldDB" id="A0A6S7K4P7"/>
<comment type="caution">
    <text evidence="1">The sequence shown here is derived from an EMBL/GenBank/DDBJ whole genome shotgun (WGS) entry which is preliminary data.</text>
</comment>
<evidence type="ECO:0000313" key="2">
    <source>
        <dbReference type="Proteomes" id="UP001152795"/>
    </source>
</evidence>
<accession>A0A6S7K4P7</accession>
<dbReference type="EMBL" id="CACRXK020024222">
    <property type="protein sequence ID" value="CAB4038448.1"/>
    <property type="molecule type" value="Genomic_DNA"/>
</dbReference>
<organism evidence="1 2">
    <name type="scientific">Paramuricea clavata</name>
    <name type="common">Red gorgonian</name>
    <name type="synonym">Violescent sea-whip</name>
    <dbReference type="NCBI Taxonomy" id="317549"/>
    <lineage>
        <taxon>Eukaryota</taxon>
        <taxon>Metazoa</taxon>
        <taxon>Cnidaria</taxon>
        <taxon>Anthozoa</taxon>
        <taxon>Octocorallia</taxon>
        <taxon>Malacalcyonacea</taxon>
        <taxon>Plexauridae</taxon>
        <taxon>Paramuricea</taxon>
    </lineage>
</organism>
<dbReference type="Proteomes" id="UP001152795">
    <property type="component" value="Unassembled WGS sequence"/>
</dbReference>
<name>A0A6S7K4P7_PARCT</name>
<keyword evidence="2" id="KW-1185">Reference proteome</keyword>
<sequence length="170" mass="19113">MRIVSNVEGTLRDNIDALKTEYFPPNSAASTRGTIAVGEYVVKHGPLIPTTDSCKVYKEASGRTSERRMMSAELYSIISKHAIGHIFKQPEKVVNDKVNDKISHCFKDALRYMDTKRDQDMAIALMERITSVTFVAGRLLHTKNKRAVQTCRDSPMPNLSTFEGIKFTSQ</sequence>
<feature type="non-terminal residue" evidence="1">
    <location>
        <position position="170"/>
    </location>
</feature>
<evidence type="ECO:0000313" key="1">
    <source>
        <dbReference type="EMBL" id="CAB4038448.1"/>
    </source>
</evidence>
<gene>
    <name evidence="1" type="ORF">PACLA_8A043174</name>
</gene>